<dbReference type="InterPro" id="IPR037221">
    <property type="entry name" value="H-type_lectin_dom_sf"/>
</dbReference>
<feature type="region of interest" description="Disordered" evidence="1">
    <location>
        <begin position="14"/>
        <end position="63"/>
    </location>
</feature>
<dbReference type="GO" id="GO:0030246">
    <property type="term" value="F:carbohydrate binding"/>
    <property type="evidence" value="ECO:0007669"/>
    <property type="project" value="InterPro"/>
</dbReference>
<reference evidence="3" key="1">
    <citation type="submission" date="2021-02" db="EMBL/GenBank/DDBJ databases">
        <title>Genome sequence Cadophora malorum strain M34.</title>
        <authorList>
            <person name="Stefanovic E."/>
            <person name="Vu D."/>
            <person name="Scully C."/>
            <person name="Dijksterhuis J."/>
            <person name="Roader J."/>
            <person name="Houbraken J."/>
        </authorList>
    </citation>
    <scope>NUCLEOTIDE SEQUENCE</scope>
    <source>
        <strain evidence="3">M34</strain>
    </source>
</reference>
<keyword evidence="4" id="KW-1185">Reference proteome</keyword>
<sequence>MASAYTRMTPQGWNARKKLPLPGSGLRTHHANYAEQDIPARNRGYPSPSRALSPPYFSSPTTPASRTGMLAGGTLGFTHWIPTATIPNSRNYTDTVVLGFWDIWEKNTADIRLELSTSSSSDKGTVAKASAWAGTSEYSIGATYLKVSCTTSQVFGMDWGTHQIDMDPDPLPGTKNCRIRFFREYVCPPVVVVWLNRLDMSSSTKWCVNVTASHVSTTGFMLNVNTWNESCVYGVGVTWIAYSPKSECVWVWNGILGGGLRGSPMSKRGMKGIELFPEQKTKVKTTPTVLMGISGFDVDNSGDLRVRLDRADVTDWGMYWSFTGVFMDTQLDNAVGQYLAFALP</sequence>
<organism evidence="3 4">
    <name type="scientific">Cadophora malorum</name>
    <dbReference type="NCBI Taxonomy" id="108018"/>
    <lineage>
        <taxon>Eukaryota</taxon>
        <taxon>Fungi</taxon>
        <taxon>Dikarya</taxon>
        <taxon>Ascomycota</taxon>
        <taxon>Pezizomycotina</taxon>
        <taxon>Leotiomycetes</taxon>
        <taxon>Helotiales</taxon>
        <taxon>Ploettnerulaceae</taxon>
        <taxon>Cadophora</taxon>
    </lineage>
</organism>
<proteinExistence type="predicted"/>
<dbReference type="SUPFAM" id="SSF141086">
    <property type="entry name" value="Agglutinin HPA-like"/>
    <property type="match status" value="2"/>
</dbReference>
<comment type="caution">
    <text evidence="3">The sequence shown here is derived from an EMBL/GenBank/DDBJ whole genome shotgun (WGS) entry which is preliminary data.</text>
</comment>
<evidence type="ECO:0000256" key="1">
    <source>
        <dbReference type="SAM" id="MobiDB-lite"/>
    </source>
</evidence>
<gene>
    <name evidence="3" type="ORF">IFR04_006412</name>
</gene>
<feature type="domain" description="H-type lectin" evidence="2">
    <location>
        <begin position="178"/>
        <end position="242"/>
    </location>
</feature>
<evidence type="ECO:0000313" key="3">
    <source>
        <dbReference type="EMBL" id="KAG4420492.1"/>
    </source>
</evidence>
<dbReference type="Pfam" id="PF09458">
    <property type="entry name" value="H_lectin"/>
    <property type="match status" value="2"/>
</dbReference>
<evidence type="ECO:0000313" key="4">
    <source>
        <dbReference type="Proteomes" id="UP000664132"/>
    </source>
</evidence>
<accession>A0A8H7W9F7</accession>
<dbReference type="AlphaFoldDB" id="A0A8H7W9F7"/>
<dbReference type="OrthoDB" id="291007at2759"/>
<dbReference type="Proteomes" id="UP000664132">
    <property type="component" value="Unassembled WGS sequence"/>
</dbReference>
<dbReference type="GO" id="GO:0007155">
    <property type="term" value="P:cell adhesion"/>
    <property type="evidence" value="ECO:0007669"/>
    <property type="project" value="InterPro"/>
</dbReference>
<dbReference type="InterPro" id="IPR019019">
    <property type="entry name" value="H-type_lectin_domain"/>
</dbReference>
<evidence type="ECO:0000259" key="2">
    <source>
        <dbReference type="Pfam" id="PF09458"/>
    </source>
</evidence>
<protein>
    <recommendedName>
        <fullName evidence="2">H-type lectin domain-containing protein</fullName>
    </recommendedName>
</protein>
<dbReference type="Gene3D" id="2.60.40.2080">
    <property type="match status" value="2"/>
</dbReference>
<dbReference type="EMBL" id="JAFJYH010000083">
    <property type="protein sequence ID" value="KAG4420492.1"/>
    <property type="molecule type" value="Genomic_DNA"/>
</dbReference>
<name>A0A8H7W9F7_9HELO</name>
<feature type="domain" description="H-type lectin" evidence="2">
    <location>
        <begin position="285"/>
        <end position="341"/>
    </location>
</feature>